<reference evidence="1 2" key="1">
    <citation type="submission" date="2019-06" db="EMBL/GenBank/DDBJ databases">
        <title>Genomic Encyclopedia of Type Strains, Phase IV (KMG-V): Genome sequencing to study the core and pangenomes of soil and plant-associated prokaryotes.</title>
        <authorList>
            <person name="Whitman W."/>
        </authorList>
    </citation>
    <scope>NUCLEOTIDE SEQUENCE [LARGE SCALE GENOMIC DNA]</scope>
    <source>
        <strain evidence="1 2">BR 10355</strain>
    </source>
</reference>
<keyword evidence="2" id="KW-1185">Reference proteome</keyword>
<gene>
    <name evidence="1" type="ORF">FBZ93_10533</name>
</gene>
<evidence type="ECO:0000313" key="2">
    <source>
        <dbReference type="Proteomes" id="UP000321304"/>
    </source>
</evidence>
<accession>A0A560M3H9</accession>
<comment type="caution">
    <text evidence="1">The sequence shown here is derived from an EMBL/GenBank/DDBJ whole genome shotgun (WGS) entry which is preliminary data.</text>
</comment>
<organism evidence="1 2">
    <name type="scientific">Bradyrhizobium macuxiense</name>
    <dbReference type="NCBI Taxonomy" id="1755647"/>
    <lineage>
        <taxon>Bacteria</taxon>
        <taxon>Pseudomonadati</taxon>
        <taxon>Pseudomonadota</taxon>
        <taxon>Alphaproteobacteria</taxon>
        <taxon>Hyphomicrobiales</taxon>
        <taxon>Nitrobacteraceae</taxon>
        <taxon>Bradyrhizobium</taxon>
    </lineage>
</organism>
<sequence>MKTAEQLFQDFIEAAGLPVGNSVVMRERRREADAEPNWVIATGNLPDDAKERYEEAVTRLREGHPHVNWDHVKDREGVWRIIRALKTA</sequence>
<dbReference type="RefSeq" id="WP_146986643.1">
    <property type="nucleotide sequence ID" value="NZ_VITY01000005.1"/>
</dbReference>
<name>A0A560M3H9_9BRAD</name>
<dbReference type="AlphaFoldDB" id="A0A560M3H9"/>
<proteinExistence type="predicted"/>
<dbReference type="EMBL" id="VITY01000005">
    <property type="protein sequence ID" value="TWC00241.1"/>
    <property type="molecule type" value="Genomic_DNA"/>
</dbReference>
<evidence type="ECO:0000313" key="1">
    <source>
        <dbReference type="EMBL" id="TWC00241.1"/>
    </source>
</evidence>
<dbReference type="Proteomes" id="UP000321304">
    <property type="component" value="Unassembled WGS sequence"/>
</dbReference>
<protein>
    <submittedName>
        <fullName evidence="1">Uncharacterized protein</fullName>
    </submittedName>
</protein>
<dbReference type="OrthoDB" id="8255227at2"/>